<evidence type="ECO:0000256" key="6">
    <source>
        <dbReference type="ARBA" id="ARBA00047407"/>
    </source>
</evidence>
<feature type="active site" description="Charge relay system" evidence="7">
    <location>
        <position position="78"/>
    </location>
</feature>
<evidence type="ECO:0000256" key="4">
    <source>
        <dbReference type="ARBA" id="ARBA00022840"/>
    </source>
</evidence>
<protein>
    <recommendedName>
        <fullName evidence="7">Glutamyl-tRNA(Gln) amidotransferase subunit A</fullName>
        <shortName evidence="7">Glu-ADT subunit A</shortName>
        <ecNumber evidence="7">6.3.5.7</ecNumber>
    </recommendedName>
</protein>
<comment type="subunit">
    <text evidence="7">Heterotrimer of A, B and C subunits.</text>
</comment>
<gene>
    <name evidence="7" type="primary">gatA</name>
    <name evidence="9" type="ORF">A3D55_01855</name>
</gene>
<keyword evidence="2 7" id="KW-0436">Ligase</keyword>
<dbReference type="Pfam" id="PF01425">
    <property type="entry name" value="Amidase"/>
    <property type="match status" value="1"/>
</dbReference>
<feature type="domain" description="Amidase" evidence="8">
    <location>
        <begin position="24"/>
        <end position="472"/>
    </location>
</feature>
<feature type="active site" description="Charge relay system" evidence="7">
    <location>
        <position position="153"/>
    </location>
</feature>
<name>A0A1F6BPA6_9BACT</name>
<dbReference type="Proteomes" id="UP000178825">
    <property type="component" value="Unassembled WGS sequence"/>
</dbReference>
<feature type="active site" description="Acyl-ester intermediate" evidence="7">
    <location>
        <position position="177"/>
    </location>
</feature>
<dbReference type="EC" id="6.3.5.7" evidence="7"/>
<dbReference type="InterPro" id="IPR020556">
    <property type="entry name" value="Amidase_CS"/>
</dbReference>
<dbReference type="PANTHER" id="PTHR11895">
    <property type="entry name" value="TRANSAMIDASE"/>
    <property type="match status" value="1"/>
</dbReference>
<evidence type="ECO:0000256" key="3">
    <source>
        <dbReference type="ARBA" id="ARBA00022741"/>
    </source>
</evidence>
<dbReference type="InterPro" id="IPR036928">
    <property type="entry name" value="AS_sf"/>
</dbReference>
<dbReference type="GO" id="GO:0050567">
    <property type="term" value="F:glutaminyl-tRNA synthase (glutamine-hydrolyzing) activity"/>
    <property type="evidence" value="ECO:0007669"/>
    <property type="project" value="UniProtKB-UniRule"/>
</dbReference>
<comment type="function">
    <text evidence="7">Allows the formation of correctly charged Gln-tRNA(Gln) through the transamidation of misacylated Glu-tRNA(Gln) in organisms which lack glutaminyl-tRNA synthetase. The reaction takes place in the presence of glutamine and ATP through an activated gamma-phospho-Glu-tRNA(Gln).</text>
</comment>
<evidence type="ECO:0000256" key="1">
    <source>
        <dbReference type="ARBA" id="ARBA00008069"/>
    </source>
</evidence>
<dbReference type="STRING" id="1798470.A3D55_01855"/>
<dbReference type="HAMAP" id="MF_00120">
    <property type="entry name" value="GatA"/>
    <property type="match status" value="1"/>
</dbReference>
<evidence type="ECO:0000313" key="10">
    <source>
        <dbReference type="Proteomes" id="UP000178825"/>
    </source>
</evidence>
<dbReference type="GO" id="GO:0006412">
    <property type="term" value="P:translation"/>
    <property type="evidence" value="ECO:0007669"/>
    <property type="project" value="UniProtKB-UniRule"/>
</dbReference>
<dbReference type="InterPro" id="IPR023631">
    <property type="entry name" value="Amidase_dom"/>
</dbReference>
<dbReference type="NCBIfam" id="TIGR00132">
    <property type="entry name" value="gatA"/>
    <property type="match status" value="1"/>
</dbReference>
<evidence type="ECO:0000259" key="8">
    <source>
        <dbReference type="Pfam" id="PF01425"/>
    </source>
</evidence>
<keyword evidence="5 7" id="KW-0648">Protein biosynthesis</keyword>
<comment type="catalytic activity">
    <reaction evidence="6 7">
        <text>L-glutamyl-tRNA(Gln) + L-glutamine + ATP + H2O = L-glutaminyl-tRNA(Gln) + L-glutamate + ADP + phosphate + H(+)</text>
        <dbReference type="Rhea" id="RHEA:17521"/>
        <dbReference type="Rhea" id="RHEA-COMP:9681"/>
        <dbReference type="Rhea" id="RHEA-COMP:9684"/>
        <dbReference type="ChEBI" id="CHEBI:15377"/>
        <dbReference type="ChEBI" id="CHEBI:15378"/>
        <dbReference type="ChEBI" id="CHEBI:29985"/>
        <dbReference type="ChEBI" id="CHEBI:30616"/>
        <dbReference type="ChEBI" id="CHEBI:43474"/>
        <dbReference type="ChEBI" id="CHEBI:58359"/>
        <dbReference type="ChEBI" id="CHEBI:78520"/>
        <dbReference type="ChEBI" id="CHEBI:78521"/>
        <dbReference type="ChEBI" id="CHEBI:456216"/>
        <dbReference type="EC" id="6.3.5.7"/>
    </reaction>
</comment>
<dbReference type="AlphaFoldDB" id="A0A1F6BPA6"/>
<dbReference type="PANTHER" id="PTHR11895:SF151">
    <property type="entry name" value="GLUTAMYL-TRNA(GLN) AMIDOTRANSFERASE SUBUNIT A"/>
    <property type="match status" value="1"/>
</dbReference>
<keyword evidence="4 7" id="KW-0067">ATP-binding</keyword>
<reference evidence="9 10" key="1">
    <citation type="journal article" date="2016" name="Nat. Commun.">
        <title>Thousands of microbial genomes shed light on interconnected biogeochemical processes in an aquifer system.</title>
        <authorList>
            <person name="Anantharaman K."/>
            <person name="Brown C.T."/>
            <person name="Hug L.A."/>
            <person name="Sharon I."/>
            <person name="Castelle C.J."/>
            <person name="Probst A.J."/>
            <person name="Thomas B.C."/>
            <person name="Singh A."/>
            <person name="Wilkins M.J."/>
            <person name="Karaoz U."/>
            <person name="Brodie E.L."/>
            <person name="Williams K.H."/>
            <person name="Hubbard S.S."/>
            <person name="Banfield J.F."/>
        </authorList>
    </citation>
    <scope>NUCLEOTIDE SEQUENCE [LARGE SCALE GENOMIC DNA]</scope>
</reference>
<evidence type="ECO:0000313" key="9">
    <source>
        <dbReference type="EMBL" id="OGG38592.1"/>
    </source>
</evidence>
<proteinExistence type="inferred from homology"/>
<dbReference type="PROSITE" id="PS00571">
    <property type="entry name" value="AMIDASES"/>
    <property type="match status" value="1"/>
</dbReference>
<accession>A0A1F6BPA6</accession>
<comment type="caution">
    <text evidence="9">The sequence shown here is derived from an EMBL/GenBank/DDBJ whole genome shotgun (WGS) entry which is preliminary data.</text>
</comment>
<dbReference type="EMBL" id="MFKJ01000017">
    <property type="protein sequence ID" value="OGG38592.1"/>
    <property type="molecule type" value="Genomic_DNA"/>
</dbReference>
<keyword evidence="3 7" id="KW-0547">Nucleotide-binding</keyword>
<sequence>MDISGLTIKSFHNALQRKEFSAREATDFYFKRISEDDSVRPFISTLEIQARERADAVDKMLADGDETGPLAGVPMAIKDNILIENTPVTAGSQILKNYFAGYNATVIEKLKKENCVFLGKTNLDEFAMGSSTENSSFHITKNPHDLKRVPGGSSGGSAAAVAGGFSLAALGSDTGGSIRQPASFCGVVGLKPTYGAVSRFGLIALASSLDQIGTLSKTVEDSAIVFDAIKGSDEHDATSDKNEYGATAFFDDDSAKKLTIGVPKEYFSGGMEKETEAEINNALHVFKKNGFTVKKISLPHTKHALSCYYIIMPAEASANLARFDGVRYERNQEAESLPEIYKKTRGSGFGNEPKRRILLGTFVLSSGYYDAFYAKAQKARQLIADDFKRAFAPADYGVDVIFTPTSPTRAFKIGEKTEDPVSMYLSDIFTVPVNLVGLPGLSIPVKKYVVGSGELPVGFQLIGKRFHEKDILNLGMWYEREVGE</sequence>
<dbReference type="GO" id="GO:0005524">
    <property type="term" value="F:ATP binding"/>
    <property type="evidence" value="ECO:0007669"/>
    <property type="project" value="UniProtKB-KW"/>
</dbReference>
<comment type="similarity">
    <text evidence="1 7">Belongs to the amidase family. GatA subfamily.</text>
</comment>
<dbReference type="InterPro" id="IPR004412">
    <property type="entry name" value="GatA"/>
</dbReference>
<evidence type="ECO:0000256" key="5">
    <source>
        <dbReference type="ARBA" id="ARBA00022917"/>
    </source>
</evidence>
<dbReference type="InterPro" id="IPR000120">
    <property type="entry name" value="Amidase"/>
</dbReference>
<evidence type="ECO:0000256" key="2">
    <source>
        <dbReference type="ARBA" id="ARBA00022598"/>
    </source>
</evidence>
<dbReference type="GO" id="GO:0030956">
    <property type="term" value="C:glutamyl-tRNA(Gln) amidotransferase complex"/>
    <property type="evidence" value="ECO:0007669"/>
    <property type="project" value="InterPro"/>
</dbReference>
<organism evidence="9 10">
    <name type="scientific">Candidatus Jorgensenbacteria bacterium RIFCSPHIGHO2_02_FULL_45_20</name>
    <dbReference type="NCBI Taxonomy" id="1798470"/>
    <lineage>
        <taxon>Bacteria</taxon>
        <taxon>Candidatus Joergenseniibacteriota</taxon>
    </lineage>
</organism>
<dbReference type="SUPFAM" id="SSF75304">
    <property type="entry name" value="Amidase signature (AS) enzymes"/>
    <property type="match status" value="1"/>
</dbReference>
<evidence type="ECO:0000256" key="7">
    <source>
        <dbReference type="HAMAP-Rule" id="MF_00120"/>
    </source>
</evidence>
<dbReference type="Gene3D" id="3.90.1300.10">
    <property type="entry name" value="Amidase signature (AS) domain"/>
    <property type="match status" value="1"/>
</dbReference>